<comment type="caution">
    <text evidence="3">The sequence shown here is derived from an EMBL/GenBank/DDBJ whole genome shotgun (WGS) entry which is preliminary data.</text>
</comment>
<evidence type="ECO:0000313" key="4">
    <source>
        <dbReference type="Proteomes" id="UP001108089"/>
    </source>
</evidence>
<evidence type="ECO:0000256" key="2">
    <source>
        <dbReference type="SAM" id="Phobius"/>
    </source>
</evidence>
<accession>A0ABS9DNG8</accession>
<keyword evidence="3" id="KW-0378">Hydrolase</keyword>
<name>A0ABS9DNG8_9ACTN</name>
<organism evidence="3 4">
    <name type="scientific">Gordonia tangerina</name>
    <dbReference type="NCBI Taxonomy" id="2911060"/>
    <lineage>
        <taxon>Bacteria</taxon>
        <taxon>Bacillati</taxon>
        <taxon>Actinomycetota</taxon>
        <taxon>Actinomycetes</taxon>
        <taxon>Mycobacteriales</taxon>
        <taxon>Gordoniaceae</taxon>
        <taxon>Gordonia</taxon>
    </lineage>
</organism>
<feature type="transmembrane region" description="Helical" evidence="2">
    <location>
        <begin position="32"/>
        <end position="52"/>
    </location>
</feature>
<dbReference type="RefSeq" id="WP_235724902.1">
    <property type="nucleotide sequence ID" value="NZ_JAKGCU010000018.1"/>
</dbReference>
<dbReference type="Pfam" id="PF14885">
    <property type="entry name" value="GHL15"/>
    <property type="match status" value="1"/>
</dbReference>
<gene>
    <name evidence="3" type="ORF">L1892_17375</name>
</gene>
<dbReference type="EMBL" id="JAKGCU010000018">
    <property type="protein sequence ID" value="MCF3940147.1"/>
    <property type="molecule type" value="Genomic_DNA"/>
</dbReference>
<evidence type="ECO:0000313" key="3">
    <source>
        <dbReference type="EMBL" id="MCF3940147.1"/>
    </source>
</evidence>
<sequence length="485" mass="53438">MTGGSAGGRERRTPIGLLRDRGGRSGGLRNRAYWACGVVLVVVLVLAVVLALNRDPGDAARDPASKTLSPAAASTPVFPRTATYVLDQEGLPGIETLARYDIVIIDAEWQNRLPRSFFARLRAANPGMMLLAYVNLIDSMPRTGSPEYWANAYSLWQFTDSTTRNFPPQWVARTAAGEVVHEWRDYPMVNLTDEAPRVNGQIYAEYAAHWVADRIWSTGLWDGVFLDVWGDRIYTADSDAWDIDRDGNDEPASQIYGPGKPLDRGLTIAERVMRQAMPEAILVANGDRAISGDRLNGRVFESFADPRKDPERDELVEWSKYMTAQTEEGLRSPVTGITIDSRGSVAAGSAEDLRRARLFLTATLMQNAWWAPMGEDYGEVAYYDEMDGGGLGRGYLGHALDADPTLEQMTRSSTDGTGSPAPDVFRRDFEHGIAVVNLGDEVQTISLEQPYRHLRGSQDPVVNDGSVVRSVTVPPDDGVILLRTE</sequence>
<feature type="compositionally biased region" description="Basic and acidic residues" evidence="1">
    <location>
        <begin position="8"/>
        <end position="20"/>
    </location>
</feature>
<keyword evidence="2" id="KW-0472">Membrane</keyword>
<reference evidence="3" key="1">
    <citation type="submission" date="2022-01" db="EMBL/GenBank/DDBJ databases">
        <title>Gordonia xiamenensis sp. nov., isolated from surface seawater in Xiamen.</title>
        <authorList>
            <person name="He Y.F."/>
        </authorList>
    </citation>
    <scope>NUCLEOTIDE SEQUENCE</scope>
    <source>
        <strain evidence="3">GW1C4-4</strain>
    </source>
</reference>
<keyword evidence="4" id="KW-1185">Reference proteome</keyword>
<protein>
    <submittedName>
        <fullName evidence="3">Glycoside hydrolase family 15 protein</fullName>
    </submittedName>
</protein>
<proteinExistence type="predicted"/>
<dbReference type="InterPro" id="IPR029455">
    <property type="entry name" value="GHL15"/>
</dbReference>
<dbReference type="GO" id="GO:0016787">
    <property type="term" value="F:hydrolase activity"/>
    <property type="evidence" value="ECO:0007669"/>
    <property type="project" value="UniProtKB-KW"/>
</dbReference>
<feature type="region of interest" description="Disordered" evidence="1">
    <location>
        <begin position="1"/>
        <end position="20"/>
    </location>
</feature>
<keyword evidence="2" id="KW-0812">Transmembrane</keyword>
<evidence type="ECO:0000256" key="1">
    <source>
        <dbReference type="SAM" id="MobiDB-lite"/>
    </source>
</evidence>
<keyword evidence="2" id="KW-1133">Transmembrane helix</keyword>
<dbReference type="Proteomes" id="UP001108089">
    <property type="component" value="Unassembled WGS sequence"/>
</dbReference>